<keyword evidence="3" id="KW-1185">Reference proteome</keyword>
<dbReference type="GO" id="GO:0016779">
    <property type="term" value="F:nucleotidyltransferase activity"/>
    <property type="evidence" value="ECO:0007669"/>
    <property type="project" value="InterPro"/>
</dbReference>
<gene>
    <name evidence="2" type="ORF">FNH04_25660</name>
</gene>
<dbReference type="Proteomes" id="UP000326979">
    <property type="component" value="Unassembled WGS sequence"/>
</dbReference>
<dbReference type="OrthoDB" id="43980at2"/>
<dbReference type="InterPro" id="IPR043519">
    <property type="entry name" value="NT_sf"/>
</dbReference>
<feature type="domain" description="Polymerase nucleotidyl transferase" evidence="1">
    <location>
        <begin position="14"/>
        <end position="83"/>
    </location>
</feature>
<reference evidence="2 3" key="1">
    <citation type="submission" date="2019-07" db="EMBL/GenBank/DDBJ databases">
        <title>New species of Amycolatopsis and Streptomyces.</title>
        <authorList>
            <person name="Duangmal K."/>
            <person name="Teo W.F.A."/>
            <person name="Lipun K."/>
        </authorList>
    </citation>
    <scope>NUCLEOTIDE SEQUENCE [LARGE SCALE GENOMIC DNA]</scope>
    <source>
        <strain evidence="2 3">TISTR 2346</strain>
    </source>
</reference>
<dbReference type="Pfam" id="PF01909">
    <property type="entry name" value="NTP_transf_2"/>
    <property type="match status" value="1"/>
</dbReference>
<sequence length="244" mass="26126">MPDMRPTPEPVEQAARLVATRYPDALAAVLGGSTARGRTTPTSDLDIAVLLPEGSVTRRETVRHGARTAEVFLHTPTTVEEFFASDTRSRRGTMLFIYAESLPVHDPDGRAAALVARARELLSAGPAPPAPQDLEGARYGLTDLLEDLVDTTDRHEQLAVADRVLRDAADLLTAHRNAWTGGGKWLPRRLLAADPILGRALLDGHLAVAEHADPVPLATAAQTVLTLVGGPLRDGYASTWTGTR</sequence>
<accession>A0A5N8W6Q6</accession>
<evidence type="ECO:0000313" key="3">
    <source>
        <dbReference type="Proteomes" id="UP000326979"/>
    </source>
</evidence>
<evidence type="ECO:0000259" key="1">
    <source>
        <dbReference type="Pfam" id="PF01909"/>
    </source>
</evidence>
<name>A0A5N8W6Q6_9ACTN</name>
<dbReference type="AlphaFoldDB" id="A0A5N8W6Q6"/>
<dbReference type="InterPro" id="IPR002934">
    <property type="entry name" value="Polymerase_NTP_transf_dom"/>
</dbReference>
<dbReference type="CDD" id="cd05403">
    <property type="entry name" value="NT_KNTase_like"/>
    <property type="match status" value="1"/>
</dbReference>
<evidence type="ECO:0000313" key="2">
    <source>
        <dbReference type="EMBL" id="MPY43173.1"/>
    </source>
</evidence>
<comment type="caution">
    <text evidence="2">The sequence shown here is derived from an EMBL/GenBank/DDBJ whole genome shotgun (WGS) entry which is preliminary data.</text>
</comment>
<dbReference type="EMBL" id="VJZE01000205">
    <property type="protein sequence ID" value="MPY43173.1"/>
    <property type="molecule type" value="Genomic_DNA"/>
</dbReference>
<protein>
    <submittedName>
        <fullName evidence="2">Nucleotidyltransferase domain-containing protein</fullName>
    </submittedName>
</protein>
<organism evidence="2 3">
    <name type="scientific">Streptomyces phyllanthi</name>
    <dbReference type="NCBI Taxonomy" id="1803180"/>
    <lineage>
        <taxon>Bacteria</taxon>
        <taxon>Bacillati</taxon>
        <taxon>Actinomycetota</taxon>
        <taxon>Actinomycetes</taxon>
        <taxon>Kitasatosporales</taxon>
        <taxon>Streptomycetaceae</taxon>
        <taxon>Streptomyces</taxon>
    </lineage>
</organism>
<dbReference type="Gene3D" id="3.30.460.10">
    <property type="entry name" value="Beta Polymerase, domain 2"/>
    <property type="match status" value="1"/>
</dbReference>
<dbReference type="SUPFAM" id="SSF81301">
    <property type="entry name" value="Nucleotidyltransferase"/>
    <property type="match status" value="1"/>
</dbReference>
<keyword evidence="2" id="KW-0808">Transferase</keyword>
<proteinExistence type="predicted"/>